<dbReference type="RefSeq" id="WP_136336292.1">
    <property type="nucleotide sequence ID" value="NZ_QXMP01000010.1"/>
</dbReference>
<organism evidence="1 2">
    <name type="scientific">Robertkochia marina</name>
    <dbReference type="NCBI Taxonomy" id="1227945"/>
    <lineage>
        <taxon>Bacteria</taxon>
        <taxon>Pseudomonadati</taxon>
        <taxon>Bacteroidota</taxon>
        <taxon>Flavobacteriia</taxon>
        <taxon>Flavobacteriales</taxon>
        <taxon>Flavobacteriaceae</taxon>
        <taxon>Robertkochia</taxon>
    </lineage>
</organism>
<evidence type="ECO:0000313" key="2">
    <source>
        <dbReference type="Proteomes" id="UP000305939"/>
    </source>
</evidence>
<dbReference type="SUPFAM" id="SSF48452">
    <property type="entry name" value="TPR-like"/>
    <property type="match status" value="1"/>
</dbReference>
<dbReference type="InterPro" id="IPR011990">
    <property type="entry name" value="TPR-like_helical_dom_sf"/>
</dbReference>
<name>A0A4S3M230_9FLAO</name>
<accession>A0A4S3M230</accession>
<dbReference type="EMBL" id="SSMC01000002">
    <property type="protein sequence ID" value="THD68087.1"/>
    <property type="molecule type" value="Genomic_DNA"/>
</dbReference>
<evidence type="ECO:0008006" key="3">
    <source>
        <dbReference type="Google" id="ProtNLM"/>
    </source>
</evidence>
<reference evidence="1 2" key="1">
    <citation type="submission" date="2019-04" db="EMBL/GenBank/DDBJ databases">
        <title>Draft genome sequence of Robertkochia marina CC-AMO-30D.</title>
        <authorList>
            <person name="Hameed A."/>
            <person name="Lin S.-Y."/>
            <person name="Shahina M."/>
            <person name="Lai W.-A."/>
            <person name="Young C.-C."/>
        </authorList>
    </citation>
    <scope>NUCLEOTIDE SEQUENCE [LARGE SCALE GENOMIC DNA]</scope>
    <source>
        <strain evidence="1 2">CC-AMO-30D</strain>
    </source>
</reference>
<protein>
    <recommendedName>
        <fullName evidence="3">Tetratricopeptide repeat protein</fullName>
    </recommendedName>
</protein>
<sequence>MKLKKFVEYTESLLPHEVSLLNGIKQFRDDDRLNIFETVYHNIHSGGFVKEYDTTINKRKYSHLMQWMQSNLEENDTDVFYRKLNDLDTRIKADLIDTEEEKELLRLISEYKPHQYHFMRFYEVVKGYLTFLLIRVRMNDYETINNFIHLYQDEYTRSKELYNRITQATSDIVEDYYKSTLSEKSSRWLPWLEKNIEDKSLDGLNRYQSLVLLTYLSLMDYRFIQKALQYYGDIEEDIVNGNYYSRKLLINYYGNKQLLLMKLHKHDLALHYGELSIMHDGPDYIMYLNNYSYNLLKLGKEKKALQLMQEALPYVKNTSNRYNRTQFIYSMIRCYNRNNAFEKACNYAENQLQIYENDILEHNWSRFFRNYFESLIYAGEYNTVKKLIKKYKILEKEQLALSQYPDFPYFNWFAKLIAYKEGNLTEKRFKDQINRDIETMKTSHRISPSRSVLKIVDSAIYELV</sequence>
<dbReference type="AlphaFoldDB" id="A0A4S3M230"/>
<dbReference type="OrthoDB" id="1400529at2"/>
<keyword evidence="2" id="KW-1185">Reference proteome</keyword>
<proteinExistence type="predicted"/>
<evidence type="ECO:0000313" key="1">
    <source>
        <dbReference type="EMBL" id="THD68087.1"/>
    </source>
</evidence>
<dbReference type="Gene3D" id="1.25.40.10">
    <property type="entry name" value="Tetratricopeptide repeat domain"/>
    <property type="match status" value="1"/>
</dbReference>
<dbReference type="Proteomes" id="UP000305939">
    <property type="component" value="Unassembled WGS sequence"/>
</dbReference>
<gene>
    <name evidence="1" type="ORF">E7Z59_10610</name>
</gene>
<comment type="caution">
    <text evidence="1">The sequence shown here is derived from an EMBL/GenBank/DDBJ whole genome shotgun (WGS) entry which is preliminary data.</text>
</comment>